<keyword evidence="4" id="KW-1133">Transmembrane helix</keyword>
<proteinExistence type="inferred from homology"/>
<dbReference type="PANTHER" id="PTHR32089">
    <property type="entry name" value="METHYL-ACCEPTING CHEMOTAXIS PROTEIN MCPB"/>
    <property type="match status" value="1"/>
</dbReference>
<dbReference type="SMART" id="SM00304">
    <property type="entry name" value="HAMP"/>
    <property type="match status" value="1"/>
</dbReference>
<dbReference type="Pfam" id="PF00672">
    <property type="entry name" value="HAMP"/>
    <property type="match status" value="1"/>
</dbReference>
<dbReference type="OrthoDB" id="597657at2"/>
<keyword evidence="8" id="KW-1185">Reference proteome</keyword>
<feature type="domain" description="Methyl-accepting transducer" evidence="5">
    <location>
        <begin position="278"/>
        <end position="536"/>
    </location>
</feature>
<feature type="transmembrane region" description="Helical" evidence="4">
    <location>
        <begin position="182"/>
        <end position="203"/>
    </location>
</feature>
<evidence type="ECO:0000259" key="5">
    <source>
        <dbReference type="PROSITE" id="PS50111"/>
    </source>
</evidence>
<dbReference type="GO" id="GO:0016020">
    <property type="term" value="C:membrane"/>
    <property type="evidence" value="ECO:0007669"/>
    <property type="project" value="InterPro"/>
</dbReference>
<accession>A0A1M5XC28</accession>
<dbReference type="SMART" id="SM00283">
    <property type="entry name" value="MA"/>
    <property type="match status" value="1"/>
</dbReference>
<dbReference type="SUPFAM" id="SSF58104">
    <property type="entry name" value="Methyl-accepting chemotaxis protein (MCP) signaling domain"/>
    <property type="match status" value="1"/>
</dbReference>
<reference evidence="8" key="1">
    <citation type="submission" date="2016-11" db="EMBL/GenBank/DDBJ databases">
        <authorList>
            <person name="Varghese N."/>
            <person name="Submissions S."/>
        </authorList>
    </citation>
    <scope>NUCLEOTIDE SEQUENCE [LARGE SCALE GENOMIC DNA]</scope>
    <source>
        <strain evidence="8">DSM 15449</strain>
    </source>
</reference>
<keyword evidence="4" id="KW-0472">Membrane</keyword>
<protein>
    <submittedName>
        <fullName evidence="7">Methyl-accepting chemotaxis protein</fullName>
    </submittedName>
</protein>
<dbReference type="EMBL" id="FQXJ01000006">
    <property type="protein sequence ID" value="SHH97202.1"/>
    <property type="molecule type" value="Genomic_DNA"/>
</dbReference>
<dbReference type="RefSeq" id="WP_073029520.1">
    <property type="nucleotide sequence ID" value="NZ_FQXJ01000006.1"/>
</dbReference>
<evidence type="ECO:0000256" key="2">
    <source>
        <dbReference type="ARBA" id="ARBA00029447"/>
    </source>
</evidence>
<dbReference type="PANTHER" id="PTHR32089:SF112">
    <property type="entry name" value="LYSOZYME-LIKE PROTEIN-RELATED"/>
    <property type="match status" value="1"/>
</dbReference>
<evidence type="ECO:0000313" key="7">
    <source>
        <dbReference type="EMBL" id="SHH97202.1"/>
    </source>
</evidence>
<sequence length="565" mass="62379">MKSIKIKMILPIFGMFVLFVTFMIIQVISINNNLEQVREMDKKYFTTLSKAEELKLNVVQVQQWLTDISATGAAEGFDDGFDEAEKHAQNVEMIIAQLIEINPDREVEINDIDKKFTPYYETGKRMARAYIEGGPDEGNLMMEEFDSTAKAINDNVDNFKTASSEHIQYSITKIEQSIQNTIILVIVSIFLAIVITILSWFYINKSVVNPILVVLSKLKEMANSEGDLTKHINVLSQDEVGKLAENFNLMQDSFREMIRVITNESVHMGDKVFNTNETINHLSNLIVEVSATTEEISAGMEESAASAEEMSASAIEIESAIESISTKAQDGAERALLISDRANELRTKAVFSKETANNIYETTQKKLFDAIERSKEVEKIGVLSESILQITSQTNLLALNAAIEAARAGEAGRGFAVVAEEIRKLAENSKNDVSEIQNVTSVVLDAVRNLVTSSEEMLGFISNQVIKDYEMLVVTGEQYNDDAIMVTNMTADFSAASEEIMASVQTMVSSITGIAHASNESALGTSSIAEKVAIISGKSHDVVVQTQDVKASSSKLVEMCKKYKI</sequence>
<name>A0A1M5XC28_9FIRM</name>
<dbReference type="GO" id="GO:0007165">
    <property type="term" value="P:signal transduction"/>
    <property type="evidence" value="ECO:0007669"/>
    <property type="project" value="UniProtKB-KW"/>
</dbReference>
<feature type="domain" description="HAMP" evidence="6">
    <location>
        <begin position="205"/>
        <end position="259"/>
    </location>
</feature>
<evidence type="ECO:0000256" key="4">
    <source>
        <dbReference type="SAM" id="Phobius"/>
    </source>
</evidence>
<dbReference type="Proteomes" id="UP000183954">
    <property type="component" value="Unassembled WGS sequence"/>
</dbReference>
<dbReference type="PROSITE" id="PS50885">
    <property type="entry name" value="HAMP"/>
    <property type="match status" value="1"/>
</dbReference>
<dbReference type="InterPro" id="IPR004089">
    <property type="entry name" value="MCPsignal_dom"/>
</dbReference>
<dbReference type="Gene3D" id="1.10.287.950">
    <property type="entry name" value="Methyl-accepting chemotaxis protein"/>
    <property type="match status" value="1"/>
</dbReference>
<evidence type="ECO:0000256" key="3">
    <source>
        <dbReference type="PROSITE-ProRule" id="PRU00284"/>
    </source>
</evidence>
<dbReference type="PROSITE" id="PS50111">
    <property type="entry name" value="CHEMOTAXIS_TRANSDUC_2"/>
    <property type="match status" value="1"/>
</dbReference>
<keyword evidence="1 3" id="KW-0807">Transducer</keyword>
<dbReference type="InterPro" id="IPR004090">
    <property type="entry name" value="Chemotax_Me-accpt_rcpt"/>
</dbReference>
<dbReference type="CDD" id="cd06225">
    <property type="entry name" value="HAMP"/>
    <property type="match status" value="1"/>
</dbReference>
<organism evidence="7 8">
    <name type="scientific">Desulfosporosinus lacus DSM 15449</name>
    <dbReference type="NCBI Taxonomy" id="1121420"/>
    <lineage>
        <taxon>Bacteria</taxon>
        <taxon>Bacillati</taxon>
        <taxon>Bacillota</taxon>
        <taxon>Clostridia</taxon>
        <taxon>Eubacteriales</taxon>
        <taxon>Desulfitobacteriaceae</taxon>
        <taxon>Desulfosporosinus</taxon>
    </lineage>
</organism>
<gene>
    <name evidence="7" type="ORF">SAMN02746098_01921</name>
</gene>
<evidence type="ECO:0000256" key="1">
    <source>
        <dbReference type="ARBA" id="ARBA00023224"/>
    </source>
</evidence>
<evidence type="ECO:0000313" key="8">
    <source>
        <dbReference type="Proteomes" id="UP000183954"/>
    </source>
</evidence>
<keyword evidence="4" id="KW-0812">Transmembrane</keyword>
<dbReference type="GO" id="GO:0006935">
    <property type="term" value="P:chemotaxis"/>
    <property type="evidence" value="ECO:0007669"/>
    <property type="project" value="InterPro"/>
</dbReference>
<evidence type="ECO:0000259" key="6">
    <source>
        <dbReference type="PROSITE" id="PS50885"/>
    </source>
</evidence>
<comment type="similarity">
    <text evidence="2">Belongs to the methyl-accepting chemotaxis (MCP) protein family.</text>
</comment>
<feature type="transmembrane region" description="Helical" evidence="4">
    <location>
        <begin position="12"/>
        <end position="34"/>
    </location>
</feature>
<dbReference type="STRING" id="1121420.SAMN02746098_01921"/>
<dbReference type="InterPro" id="IPR003660">
    <property type="entry name" value="HAMP_dom"/>
</dbReference>
<dbReference type="PRINTS" id="PR00260">
    <property type="entry name" value="CHEMTRNSDUCR"/>
</dbReference>
<dbReference type="Pfam" id="PF00015">
    <property type="entry name" value="MCPsignal"/>
    <property type="match status" value="1"/>
</dbReference>
<dbReference type="AlphaFoldDB" id="A0A1M5XC28"/>
<dbReference type="GO" id="GO:0004888">
    <property type="term" value="F:transmembrane signaling receptor activity"/>
    <property type="evidence" value="ECO:0007669"/>
    <property type="project" value="InterPro"/>
</dbReference>
<dbReference type="Gene3D" id="1.10.8.500">
    <property type="entry name" value="HAMP domain in histidine kinase"/>
    <property type="match status" value="1"/>
</dbReference>